<accession>A0A5B7JVK0</accession>
<reference evidence="2 3" key="1">
    <citation type="submission" date="2019-05" db="EMBL/GenBank/DDBJ databases">
        <title>Another draft genome of Portunus trituberculatus and its Hox gene families provides insights of decapod evolution.</title>
        <authorList>
            <person name="Jeong J.-H."/>
            <person name="Song I."/>
            <person name="Kim S."/>
            <person name="Choi T."/>
            <person name="Kim D."/>
            <person name="Ryu S."/>
            <person name="Kim W."/>
        </authorList>
    </citation>
    <scope>NUCLEOTIDE SEQUENCE [LARGE SCALE GENOMIC DNA]</scope>
    <source>
        <tissue evidence="2">Muscle</tissue>
    </source>
</reference>
<proteinExistence type="predicted"/>
<evidence type="ECO:0000313" key="3">
    <source>
        <dbReference type="Proteomes" id="UP000324222"/>
    </source>
</evidence>
<keyword evidence="1" id="KW-0175">Coiled coil</keyword>
<name>A0A5B7JVK0_PORTR</name>
<sequence length="78" mass="9081">MLEELVSRLAVVVVGDSDGHLGRRVEALEQEAVMLTLLNSRLKSLEAEQHLLNEELANVRRSSRRWRRGIYLPEFVYY</sequence>
<evidence type="ECO:0000313" key="2">
    <source>
        <dbReference type="EMBL" id="MPC96374.1"/>
    </source>
</evidence>
<feature type="coiled-coil region" evidence="1">
    <location>
        <begin position="28"/>
        <end position="62"/>
    </location>
</feature>
<dbReference type="EMBL" id="VSRR010105759">
    <property type="protein sequence ID" value="MPC96374.1"/>
    <property type="molecule type" value="Genomic_DNA"/>
</dbReference>
<gene>
    <name evidence="2" type="ORF">E2C01_091632</name>
</gene>
<dbReference type="Proteomes" id="UP000324222">
    <property type="component" value="Unassembled WGS sequence"/>
</dbReference>
<protein>
    <submittedName>
        <fullName evidence="2">Uncharacterized protein</fullName>
    </submittedName>
</protein>
<comment type="caution">
    <text evidence="2">The sequence shown here is derived from an EMBL/GenBank/DDBJ whole genome shotgun (WGS) entry which is preliminary data.</text>
</comment>
<dbReference type="OrthoDB" id="6376646at2759"/>
<organism evidence="2 3">
    <name type="scientific">Portunus trituberculatus</name>
    <name type="common">Swimming crab</name>
    <name type="synonym">Neptunus trituberculatus</name>
    <dbReference type="NCBI Taxonomy" id="210409"/>
    <lineage>
        <taxon>Eukaryota</taxon>
        <taxon>Metazoa</taxon>
        <taxon>Ecdysozoa</taxon>
        <taxon>Arthropoda</taxon>
        <taxon>Crustacea</taxon>
        <taxon>Multicrustacea</taxon>
        <taxon>Malacostraca</taxon>
        <taxon>Eumalacostraca</taxon>
        <taxon>Eucarida</taxon>
        <taxon>Decapoda</taxon>
        <taxon>Pleocyemata</taxon>
        <taxon>Brachyura</taxon>
        <taxon>Eubrachyura</taxon>
        <taxon>Portunoidea</taxon>
        <taxon>Portunidae</taxon>
        <taxon>Portuninae</taxon>
        <taxon>Portunus</taxon>
    </lineage>
</organism>
<dbReference type="AlphaFoldDB" id="A0A5B7JVK0"/>
<keyword evidence="3" id="KW-1185">Reference proteome</keyword>
<evidence type="ECO:0000256" key="1">
    <source>
        <dbReference type="SAM" id="Coils"/>
    </source>
</evidence>